<reference evidence="3 4" key="1">
    <citation type="submission" date="2016-03" db="EMBL/GenBank/DDBJ databases">
        <authorList>
            <person name="Cho S.-Y."/>
            <person name="Lim S."/>
            <person name="Kim H."/>
            <person name="Soh E.H."/>
            <person name="Moon J.S."/>
        </authorList>
    </citation>
    <scope>NUCLEOTIDE SEQUENCE [LARGE SCALE GENOMIC DNA]</scope>
    <source>
        <strain evidence="3 4">KCTC 3810</strain>
    </source>
</reference>
<feature type="compositionally biased region" description="Basic residues" evidence="2">
    <location>
        <begin position="268"/>
        <end position="282"/>
    </location>
</feature>
<dbReference type="RefSeq" id="WP_028105403.1">
    <property type="nucleotide sequence ID" value="NZ_LVVL01000012.1"/>
</dbReference>
<keyword evidence="4" id="KW-1185">Reference proteome</keyword>
<evidence type="ECO:0000313" key="4">
    <source>
        <dbReference type="Proteomes" id="UP000078447"/>
    </source>
</evidence>
<dbReference type="InterPro" id="IPR016772">
    <property type="entry name" value="UCP020408"/>
</dbReference>
<dbReference type="EMBL" id="LVVL01000012">
    <property type="protein sequence ID" value="OAN12776.1"/>
    <property type="molecule type" value="Genomic_DNA"/>
</dbReference>
<protein>
    <recommendedName>
        <fullName evidence="5">DUF2325 domain-containing protein</fullName>
    </recommendedName>
</protein>
<name>A0ABX2V7C9_9BACL</name>
<accession>A0ABX2V7C9</accession>
<proteinExistence type="inferred from homology"/>
<evidence type="ECO:0008006" key="5">
    <source>
        <dbReference type="Google" id="ProtNLM"/>
    </source>
</evidence>
<feature type="region of interest" description="Disordered" evidence="2">
    <location>
        <begin position="53"/>
        <end position="75"/>
    </location>
</feature>
<comment type="similarity">
    <text evidence="1">Belongs to the UPF0751 family.</text>
</comment>
<gene>
    <name evidence="3" type="ORF">A3783_10680</name>
</gene>
<evidence type="ECO:0000256" key="2">
    <source>
        <dbReference type="SAM" id="MobiDB-lite"/>
    </source>
</evidence>
<evidence type="ECO:0000256" key="1">
    <source>
        <dbReference type="ARBA" id="ARBA00007189"/>
    </source>
</evidence>
<dbReference type="Pfam" id="PF10087">
    <property type="entry name" value="DUF2325"/>
    <property type="match status" value="1"/>
</dbReference>
<feature type="region of interest" description="Disordered" evidence="2">
    <location>
        <begin position="268"/>
        <end position="292"/>
    </location>
</feature>
<sequence>MMQQIMERAKELVAGKLQIVETAEDWELLLEEIRGIDEWVQLSRYYTPRVHPQEVLQPTKEEQPASPGPLTELPKSDEPIVEQRYAYTFVRELKGGSLREWPNSHISEKEIRQWNLEHGMEVRVQIIHQDHRRTSLEVLAVVATDQMKTLEQRIVFEKCIVKNHGIIESTVNGPLKDETGKPFYYATPVEDMRFFQLKEGQLVDLVMWKGHPETLTIAWKYPFQYEEPIVQPFDPSTESKPTDVTAEMAVTSVSKKSTGRYAKQMKRKPTVKKVRQPRRIREKKQQPMTPLVTTSLPGQPIDYVDKEPLEFAAFKGMRLVIVGNEQQAPVYRTFFAETGIELIHLAGDAQSAKKIACLAQKTDAIVVITSRVSHAASAHVIAQAKKHAIPFAMERLDGRRSLYTACQRQLEKARLHKLKTGKS</sequence>
<evidence type="ECO:0000313" key="3">
    <source>
        <dbReference type="EMBL" id="OAN12776.1"/>
    </source>
</evidence>
<dbReference type="Proteomes" id="UP000078447">
    <property type="component" value="Unassembled WGS sequence"/>
</dbReference>
<comment type="caution">
    <text evidence="3">The sequence shown here is derived from an EMBL/GenBank/DDBJ whole genome shotgun (WGS) entry which is preliminary data.</text>
</comment>
<organism evidence="3 4">
    <name type="scientific">Exiguobacterium undae</name>
    <dbReference type="NCBI Taxonomy" id="169177"/>
    <lineage>
        <taxon>Bacteria</taxon>
        <taxon>Bacillati</taxon>
        <taxon>Bacillota</taxon>
        <taxon>Bacilli</taxon>
        <taxon>Bacillales</taxon>
        <taxon>Bacillales Family XII. Incertae Sedis</taxon>
        <taxon>Exiguobacterium</taxon>
    </lineage>
</organism>